<dbReference type="GO" id="GO:0000776">
    <property type="term" value="C:kinetochore"/>
    <property type="evidence" value="ECO:0007669"/>
    <property type="project" value="InterPro"/>
</dbReference>
<reference evidence="3 4" key="1">
    <citation type="journal article" date="2004" name="Nature">
        <title>Genome evolution in yeasts.</title>
        <authorList>
            <consortium name="Genolevures"/>
            <person name="Dujon B."/>
            <person name="Sherman D."/>
            <person name="Fischer G."/>
            <person name="Durrens P."/>
            <person name="Casaregola S."/>
            <person name="Lafontaine I."/>
            <person name="de Montigny J."/>
            <person name="Marck C."/>
            <person name="Neuveglise C."/>
            <person name="Talla E."/>
            <person name="Goffard N."/>
            <person name="Frangeul L."/>
            <person name="Aigle M."/>
            <person name="Anthouard V."/>
            <person name="Babour A."/>
            <person name="Barbe V."/>
            <person name="Barnay S."/>
            <person name="Blanchin S."/>
            <person name="Beckerich J.M."/>
            <person name="Beyne E."/>
            <person name="Bleykasten C."/>
            <person name="Boisrame A."/>
            <person name="Boyer J."/>
            <person name="Cattolico L."/>
            <person name="Confanioleri F."/>
            <person name="de Daruvar A."/>
            <person name="Despons L."/>
            <person name="Fabre E."/>
            <person name="Fairhead C."/>
            <person name="Ferry-Dumazet H."/>
            <person name="Groppi A."/>
            <person name="Hantraye F."/>
            <person name="Hennequin C."/>
            <person name="Jauniaux N."/>
            <person name="Joyet P."/>
            <person name="Kachouri R."/>
            <person name="Kerrest A."/>
            <person name="Koszul R."/>
            <person name="Lemaire M."/>
            <person name="Lesur I."/>
            <person name="Ma L."/>
            <person name="Muller H."/>
            <person name="Nicaud J.M."/>
            <person name="Nikolski M."/>
            <person name="Oztas S."/>
            <person name="Ozier-Kalogeropoulos O."/>
            <person name="Pellenz S."/>
            <person name="Potier S."/>
            <person name="Richard G.F."/>
            <person name="Straub M.L."/>
            <person name="Suleau A."/>
            <person name="Swennene D."/>
            <person name="Tekaia F."/>
            <person name="Wesolowski-Louvel M."/>
            <person name="Westhof E."/>
            <person name="Wirth B."/>
            <person name="Zeniou-Meyer M."/>
            <person name="Zivanovic I."/>
            <person name="Bolotin-Fukuhara M."/>
            <person name="Thierry A."/>
            <person name="Bouchier C."/>
            <person name="Caudron B."/>
            <person name="Scarpelli C."/>
            <person name="Gaillardin C."/>
            <person name="Weissenbach J."/>
            <person name="Wincker P."/>
            <person name="Souciet J.L."/>
        </authorList>
    </citation>
    <scope>NUCLEOTIDE SEQUENCE [LARGE SCALE GENOMIC DNA]</scope>
    <source>
        <strain evidence="4">ATCC 36239 / CBS 767 / BCRC 21394 / JCM 1990 / NBRC 0083 / IGC 2968</strain>
    </source>
</reference>
<keyword evidence="1" id="KW-0175">Coiled coil</keyword>
<keyword evidence="4" id="KW-1185">Reference proteome</keyword>
<evidence type="ECO:0000256" key="1">
    <source>
        <dbReference type="SAM" id="Coils"/>
    </source>
</evidence>
<evidence type="ECO:0000313" key="4">
    <source>
        <dbReference type="Proteomes" id="UP000000599"/>
    </source>
</evidence>
<dbReference type="Proteomes" id="UP000000599">
    <property type="component" value="Chromosome E"/>
</dbReference>
<accession>Q6BNF5</accession>
<dbReference type="InterPro" id="IPR037475">
    <property type="entry name" value="Sos7"/>
</dbReference>
<dbReference type="PANTHER" id="PTHR37329:SF1">
    <property type="entry name" value="KINETOCHORE PROTEIN SOS7"/>
    <property type="match status" value="1"/>
</dbReference>
<organism evidence="3 4">
    <name type="scientific">Debaryomyces hansenii (strain ATCC 36239 / CBS 767 / BCRC 21394 / JCM 1990 / NBRC 0083 / IGC 2968)</name>
    <name type="common">Yeast</name>
    <name type="synonym">Torulaspora hansenii</name>
    <dbReference type="NCBI Taxonomy" id="284592"/>
    <lineage>
        <taxon>Eukaryota</taxon>
        <taxon>Fungi</taxon>
        <taxon>Dikarya</taxon>
        <taxon>Ascomycota</taxon>
        <taxon>Saccharomycotina</taxon>
        <taxon>Pichiomycetes</taxon>
        <taxon>Debaryomycetaceae</taxon>
        <taxon>Debaryomyces</taxon>
    </lineage>
</organism>
<dbReference type="OMA" id="NQTIMEY"/>
<protein>
    <submittedName>
        <fullName evidence="3">DEHA2E22176p</fullName>
    </submittedName>
</protein>
<evidence type="ECO:0000313" key="3">
    <source>
        <dbReference type="EMBL" id="CAG88546.2"/>
    </source>
</evidence>
<dbReference type="GO" id="GO:0051315">
    <property type="term" value="P:attachment of mitotic spindle microtubules to kinetochore"/>
    <property type="evidence" value="ECO:0007669"/>
    <property type="project" value="TreeGrafter"/>
</dbReference>
<dbReference type="eggNOG" id="ENOG502S6XI">
    <property type="taxonomic scope" value="Eukaryota"/>
</dbReference>
<dbReference type="STRING" id="284592.Q6BNF5"/>
<dbReference type="GeneID" id="2902123"/>
<feature type="domain" description="Kinetochore protein Sos7 coiled-coil" evidence="2">
    <location>
        <begin position="54"/>
        <end position="124"/>
    </location>
</feature>
<evidence type="ECO:0000259" key="2">
    <source>
        <dbReference type="Pfam" id="PF20882"/>
    </source>
</evidence>
<dbReference type="VEuPathDB" id="FungiDB:DEHA2E22176g"/>
<dbReference type="PANTHER" id="PTHR37329">
    <property type="entry name" value="KINETOCHORE PROTEIN SOS7"/>
    <property type="match status" value="1"/>
</dbReference>
<dbReference type="InParanoid" id="Q6BNF5"/>
<sequence length="334" mass="39316">MDKEATYFKKQLDELDNDISILSSQKDFQSHMNKINETVENPILINDEINFQKENFSKLKFQYLEQETKEKFLRSLFDNPPISIQQEDINKLQEENVHSKQALKALKESMNNKMNDIHEISRETVELNEEYQHKYNETNKMLDEVLRMEEKINSIIDNQQDETKEIIKSLIDLSSGMKEKDLTKIMISASNKSLQDYTTAPQSSNELHLKNQLNENQQQHLQKLQEKLTALKFNLSNAEDNKEPNDNQFYAQWVKEMNEILIGLNDLSYIKFEFVDNTDLKLIVNNHNVVLNKSFDILNTNELSQFQYLIKNINSNENKMKNFLLLVNGLLEMP</sequence>
<dbReference type="InterPro" id="IPR048781">
    <property type="entry name" value="Sos7_CC"/>
</dbReference>
<name>Q6BNF5_DEBHA</name>
<gene>
    <name evidence="3" type="ordered locus">DEHA2E22176g</name>
</gene>
<dbReference type="HOGENOM" id="CLU_792525_0_0_1"/>
<dbReference type="RefSeq" id="XP_460265.2">
    <property type="nucleotide sequence ID" value="XM_460265.1"/>
</dbReference>
<dbReference type="EMBL" id="CR382137">
    <property type="protein sequence ID" value="CAG88546.2"/>
    <property type="molecule type" value="Genomic_DNA"/>
</dbReference>
<proteinExistence type="predicted"/>
<feature type="coiled-coil region" evidence="1">
    <location>
        <begin position="89"/>
        <end position="148"/>
    </location>
</feature>
<dbReference type="KEGG" id="dha:DEHA2E22176g"/>
<dbReference type="Pfam" id="PF20882">
    <property type="entry name" value="Sos7"/>
    <property type="match status" value="1"/>
</dbReference>
<dbReference type="OrthoDB" id="18959at2759"/>
<dbReference type="GO" id="GO:0034501">
    <property type="term" value="P:protein localization to kinetochore"/>
    <property type="evidence" value="ECO:0007669"/>
    <property type="project" value="InterPro"/>
</dbReference>
<feature type="coiled-coil region" evidence="1">
    <location>
        <begin position="207"/>
        <end position="241"/>
    </location>
</feature>
<dbReference type="AlphaFoldDB" id="Q6BNF5"/>